<comment type="caution">
    <text evidence="3">The sequence shown here is derived from an EMBL/GenBank/DDBJ whole genome shotgun (WGS) entry which is preliminary data.</text>
</comment>
<dbReference type="PANTHER" id="PTHR13947">
    <property type="entry name" value="GNAT FAMILY N-ACETYLTRANSFERASE"/>
    <property type="match status" value="1"/>
</dbReference>
<dbReference type="eggNOG" id="COG2153">
    <property type="taxonomic scope" value="Bacteria"/>
</dbReference>
<keyword evidence="4" id="KW-1185">Reference proteome</keyword>
<dbReference type="STRING" id="154621.RV11_GL000359"/>
<keyword evidence="1 3" id="KW-0808">Transferase</keyword>
<dbReference type="PROSITE" id="PS51186">
    <property type="entry name" value="GNAT"/>
    <property type="match status" value="1"/>
</dbReference>
<dbReference type="GO" id="GO:0008080">
    <property type="term" value="F:N-acetyltransferase activity"/>
    <property type="evidence" value="ECO:0007669"/>
    <property type="project" value="InterPro"/>
</dbReference>
<evidence type="ECO:0000259" key="2">
    <source>
        <dbReference type="PROSITE" id="PS51186"/>
    </source>
</evidence>
<organism evidence="3 4">
    <name type="scientific">Enterococcus phoeniculicola ATCC BAA-412</name>
    <dbReference type="NCBI Taxonomy" id="1158610"/>
    <lineage>
        <taxon>Bacteria</taxon>
        <taxon>Bacillati</taxon>
        <taxon>Bacillota</taxon>
        <taxon>Bacilli</taxon>
        <taxon>Lactobacillales</taxon>
        <taxon>Enterococcaceae</taxon>
        <taxon>Enterococcus</taxon>
    </lineage>
</organism>
<protein>
    <submittedName>
        <fullName evidence="3">GNAT family acetyltransferase</fullName>
    </submittedName>
</protein>
<dbReference type="PANTHER" id="PTHR13947:SF37">
    <property type="entry name" value="LD18367P"/>
    <property type="match status" value="1"/>
</dbReference>
<sequence>MKVVQTKDTLNTIYLDALRIRNQVFVVEQGVPLQREIDKDEAYAVHFVLYSDDQEAMATVRLLPLEKNELKLQRMAVQKKFRGHGYGKQLISEAEKFAKEQGFNKIKLGAQKTAISFYQEMGYKSYGEPFIDAGIEHLSMEKDLQ</sequence>
<evidence type="ECO:0000313" key="4">
    <source>
        <dbReference type="Proteomes" id="UP000013785"/>
    </source>
</evidence>
<dbReference type="AlphaFoldDB" id="R3U2F9"/>
<dbReference type="InterPro" id="IPR050769">
    <property type="entry name" value="NAT_camello-type"/>
</dbReference>
<proteinExistence type="predicted"/>
<dbReference type="SUPFAM" id="SSF55729">
    <property type="entry name" value="Acyl-CoA N-acyltransferases (Nat)"/>
    <property type="match status" value="1"/>
</dbReference>
<dbReference type="EMBL" id="AJAT01000008">
    <property type="protein sequence ID" value="EOL47558.1"/>
    <property type="molecule type" value="Genomic_DNA"/>
</dbReference>
<dbReference type="HOGENOM" id="CLU_056607_6_1_9"/>
<dbReference type="Gene3D" id="3.40.630.30">
    <property type="match status" value="1"/>
</dbReference>
<gene>
    <name evidence="3" type="ORF">UC3_00561</name>
</gene>
<dbReference type="CDD" id="cd04301">
    <property type="entry name" value="NAT_SF"/>
    <property type="match status" value="1"/>
</dbReference>
<dbReference type="RefSeq" id="WP_010767234.1">
    <property type="nucleotide sequence ID" value="NZ_ASWE01000004.1"/>
</dbReference>
<dbReference type="InterPro" id="IPR000182">
    <property type="entry name" value="GNAT_dom"/>
</dbReference>
<name>R3U2F9_9ENTE</name>
<feature type="domain" description="N-acetyltransferase" evidence="2">
    <location>
        <begin position="1"/>
        <end position="145"/>
    </location>
</feature>
<dbReference type="Pfam" id="PF13673">
    <property type="entry name" value="Acetyltransf_10"/>
    <property type="match status" value="1"/>
</dbReference>
<dbReference type="InterPro" id="IPR016181">
    <property type="entry name" value="Acyl_CoA_acyltransferase"/>
</dbReference>
<dbReference type="Proteomes" id="UP000013785">
    <property type="component" value="Unassembled WGS sequence"/>
</dbReference>
<evidence type="ECO:0000256" key="1">
    <source>
        <dbReference type="ARBA" id="ARBA00022679"/>
    </source>
</evidence>
<dbReference type="PATRIC" id="fig|1158610.3.peg.533"/>
<reference evidence="3 4" key="1">
    <citation type="submission" date="2013-02" db="EMBL/GenBank/DDBJ databases">
        <title>The Genome Sequence of Enterococcus phoeniculicola BAA-412.</title>
        <authorList>
            <consortium name="The Broad Institute Genome Sequencing Platform"/>
            <consortium name="The Broad Institute Genome Sequencing Center for Infectious Disease"/>
            <person name="Earl A.M."/>
            <person name="Gilmore M.S."/>
            <person name="Lebreton F."/>
            <person name="Walker B."/>
            <person name="Young S.K."/>
            <person name="Zeng Q."/>
            <person name="Gargeya S."/>
            <person name="Fitzgerald M."/>
            <person name="Haas B."/>
            <person name="Abouelleil A."/>
            <person name="Alvarado L."/>
            <person name="Arachchi H.M."/>
            <person name="Berlin A.M."/>
            <person name="Chapman S.B."/>
            <person name="Dewar J."/>
            <person name="Goldberg J."/>
            <person name="Griggs A."/>
            <person name="Gujja S."/>
            <person name="Hansen M."/>
            <person name="Howarth C."/>
            <person name="Imamovic A."/>
            <person name="Larimer J."/>
            <person name="McCowan C."/>
            <person name="Murphy C."/>
            <person name="Neiman D."/>
            <person name="Pearson M."/>
            <person name="Priest M."/>
            <person name="Roberts A."/>
            <person name="Saif S."/>
            <person name="Shea T."/>
            <person name="Sisk P."/>
            <person name="Sykes S."/>
            <person name="Wortman J."/>
            <person name="Nusbaum C."/>
            <person name="Birren B."/>
        </authorList>
    </citation>
    <scope>NUCLEOTIDE SEQUENCE [LARGE SCALE GENOMIC DNA]</scope>
    <source>
        <strain evidence="3 4">ATCC BAA-412</strain>
    </source>
</reference>
<dbReference type="OrthoDB" id="9796171at2"/>
<accession>R3U2F9</accession>
<evidence type="ECO:0000313" key="3">
    <source>
        <dbReference type="EMBL" id="EOL47558.1"/>
    </source>
</evidence>